<protein>
    <recommendedName>
        <fullName evidence="6">Late embryogenesis abundant protein LEA-2 subgroup domain-containing protein</fullName>
    </recommendedName>
</protein>
<dbReference type="Pfam" id="PF03168">
    <property type="entry name" value="LEA_2"/>
    <property type="match status" value="1"/>
</dbReference>
<dbReference type="AlphaFoldDB" id="A0AAP0RJB9"/>
<dbReference type="EMBL" id="JBBPBK010000008">
    <property type="protein sequence ID" value="KAK9279072.1"/>
    <property type="molecule type" value="Genomic_DNA"/>
</dbReference>
<evidence type="ECO:0000313" key="8">
    <source>
        <dbReference type="Proteomes" id="UP001415857"/>
    </source>
</evidence>
<dbReference type="PANTHER" id="PTHR31415:SF166">
    <property type="entry name" value="LATE EMBRYOGENESIS ABUNDANT (LEA) HYDROXYPROLINE-RICH GLYCOPROTEIN FAMILY"/>
    <property type="match status" value="1"/>
</dbReference>
<keyword evidence="2 5" id="KW-0812">Transmembrane</keyword>
<gene>
    <name evidence="7" type="ORF">L1049_012747</name>
</gene>
<feature type="transmembrane region" description="Helical" evidence="5">
    <location>
        <begin position="20"/>
        <end position="42"/>
    </location>
</feature>
<accession>A0AAP0RJB9</accession>
<name>A0AAP0RJB9_LIQFO</name>
<keyword evidence="4 5" id="KW-0472">Membrane</keyword>
<dbReference type="InterPro" id="IPR004864">
    <property type="entry name" value="LEA_2"/>
</dbReference>
<evidence type="ECO:0000256" key="2">
    <source>
        <dbReference type="ARBA" id="ARBA00022692"/>
    </source>
</evidence>
<feature type="domain" description="Late embryogenesis abundant protein LEA-2 subgroup" evidence="6">
    <location>
        <begin position="74"/>
        <end position="176"/>
    </location>
</feature>
<evidence type="ECO:0000313" key="7">
    <source>
        <dbReference type="EMBL" id="KAK9279072.1"/>
    </source>
</evidence>
<organism evidence="7 8">
    <name type="scientific">Liquidambar formosana</name>
    <name type="common">Formosan gum</name>
    <dbReference type="NCBI Taxonomy" id="63359"/>
    <lineage>
        <taxon>Eukaryota</taxon>
        <taxon>Viridiplantae</taxon>
        <taxon>Streptophyta</taxon>
        <taxon>Embryophyta</taxon>
        <taxon>Tracheophyta</taxon>
        <taxon>Spermatophyta</taxon>
        <taxon>Magnoliopsida</taxon>
        <taxon>eudicotyledons</taxon>
        <taxon>Gunneridae</taxon>
        <taxon>Pentapetalae</taxon>
        <taxon>Saxifragales</taxon>
        <taxon>Altingiaceae</taxon>
        <taxon>Liquidambar</taxon>
    </lineage>
</organism>
<dbReference type="Proteomes" id="UP001415857">
    <property type="component" value="Unassembled WGS sequence"/>
</dbReference>
<dbReference type="GO" id="GO:0005886">
    <property type="term" value="C:plasma membrane"/>
    <property type="evidence" value="ECO:0007669"/>
    <property type="project" value="TreeGrafter"/>
</dbReference>
<dbReference type="GO" id="GO:0098542">
    <property type="term" value="P:defense response to other organism"/>
    <property type="evidence" value="ECO:0007669"/>
    <property type="project" value="InterPro"/>
</dbReference>
<comment type="caution">
    <text evidence="7">The sequence shown here is derived from an EMBL/GenBank/DDBJ whole genome shotgun (WGS) entry which is preliminary data.</text>
</comment>
<comment type="subcellular location">
    <subcellularLocation>
        <location evidence="1">Membrane</location>
        <topology evidence="1">Single-pass membrane protein</topology>
    </subcellularLocation>
</comment>
<evidence type="ECO:0000256" key="1">
    <source>
        <dbReference type="ARBA" id="ARBA00004167"/>
    </source>
</evidence>
<evidence type="ECO:0000256" key="4">
    <source>
        <dbReference type="ARBA" id="ARBA00023136"/>
    </source>
</evidence>
<dbReference type="GO" id="GO:0009506">
    <property type="term" value="C:plasmodesma"/>
    <property type="evidence" value="ECO:0007669"/>
    <property type="project" value="TreeGrafter"/>
</dbReference>
<reference evidence="7 8" key="1">
    <citation type="journal article" date="2024" name="Plant J.">
        <title>Genome sequences and population genomics reveal climatic adaptation and genomic divergence between two closely related sweetgum species.</title>
        <authorList>
            <person name="Xu W.Q."/>
            <person name="Ren C.Q."/>
            <person name="Zhang X.Y."/>
            <person name="Comes H.P."/>
            <person name="Liu X.H."/>
            <person name="Li Y.G."/>
            <person name="Kettle C.J."/>
            <person name="Jalonen R."/>
            <person name="Gaisberger H."/>
            <person name="Ma Y.Z."/>
            <person name="Qiu Y.X."/>
        </authorList>
    </citation>
    <scope>NUCLEOTIDE SEQUENCE [LARGE SCALE GENOMIC DNA]</scope>
    <source>
        <strain evidence="7">Hangzhou</strain>
    </source>
</reference>
<sequence length="210" mass="23910">MSVKDCGHHHDERRRRNWRILACLVFLLFLILFTIFLVWIILRPAKPRFILQDATVYSFNVSSPNFLTSNIQVTVLSRNPNNLIGVYYEKLDIYASYRNQQITLPTSLPTTYQGHKDIVVWSPFVYGNNIPVAPYLAVALSQDQMAGMVLVNIKINGRVKWKVGTWISSRYHLYVNCPAYIAFGNRNTGIPVGPAMKFQLAQGCSVDVGK</sequence>
<dbReference type="InterPro" id="IPR044839">
    <property type="entry name" value="NDR1-like"/>
</dbReference>
<evidence type="ECO:0000259" key="6">
    <source>
        <dbReference type="Pfam" id="PF03168"/>
    </source>
</evidence>
<dbReference type="PANTHER" id="PTHR31415">
    <property type="entry name" value="OS05G0367900 PROTEIN"/>
    <property type="match status" value="1"/>
</dbReference>
<proteinExistence type="predicted"/>
<keyword evidence="8" id="KW-1185">Reference proteome</keyword>
<keyword evidence="3 5" id="KW-1133">Transmembrane helix</keyword>
<evidence type="ECO:0000256" key="3">
    <source>
        <dbReference type="ARBA" id="ARBA00022989"/>
    </source>
</evidence>
<evidence type="ECO:0000256" key="5">
    <source>
        <dbReference type="SAM" id="Phobius"/>
    </source>
</evidence>